<evidence type="ECO:0000313" key="2">
    <source>
        <dbReference type="Proteomes" id="UP000002964"/>
    </source>
</evidence>
<sequence length="76" mass="8463">MNMADDNDQADDLRAEYRREDFPAGFERGKYAARMAEGSNIVRIDPDLLAAFPDSAAVNEALRALVRIAERSASKF</sequence>
<dbReference type="eggNOG" id="ENOG50335GA">
    <property type="taxonomic scope" value="Bacteria"/>
</dbReference>
<keyword evidence="2" id="KW-1185">Reference proteome</keyword>
<proteinExistence type="predicted"/>
<accession>H8Z8C8</accession>
<dbReference type="EMBL" id="JH603171">
    <property type="protein sequence ID" value="EIC19333.1"/>
    <property type="molecule type" value="Genomic_DNA"/>
</dbReference>
<dbReference type="HOGENOM" id="CLU_173065_2_0_6"/>
<reference evidence="2" key="1">
    <citation type="submission" date="2011-06" db="EMBL/GenBank/DDBJ databases">
        <authorList>
            <consortium name="US DOE Joint Genome Institute (JGI-PGF)"/>
            <person name="Lucas S."/>
            <person name="Han J."/>
            <person name="Lapidus A."/>
            <person name="Cheng J.-F."/>
            <person name="Goodwin L."/>
            <person name="Pitluck S."/>
            <person name="Peters L."/>
            <person name="Land M.L."/>
            <person name="Hauser L."/>
            <person name="Vogl K."/>
            <person name="Liu Z."/>
            <person name="Overmann J."/>
            <person name="Frigaard N.-U."/>
            <person name="Bryant D.A."/>
            <person name="Woyke T.J."/>
        </authorList>
    </citation>
    <scope>NUCLEOTIDE SEQUENCE [LARGE SCALE GENOMIC DNA]</scope>
    <source>
        <strain evidence="2">970</strain>
    </source>
</reference>
<organism evidence="1 2">
    <name type="scientific">Thiorhodovibrio frisius</name>
    <dbReference type="NCBI Taxonomy" id="631362"/>
    <lineage>
        <taxon>Bacteria</taxon>
        <taxon>Pseudomonadati</taxon>
        <taxon>Pseudomonadota</taxon>
        <taxon>Gammaproteobacteria</taxon>
        <taxon>Chromatiales</taxon>
        <taxon>Chromatiaceae</taxon>
        <taxon>Thiorhodovibrio</taxon>
    </lineage>
</organism>
<gene>
    <name evidence="1" type="ORF">Thi970DRAFT_04850</name>
</gene>
<reference evidence="1 2" key="2">
    <citation type="submission" date="2011-11" db="EMBL/GenBank/DDBJ databases">
        <authorList>
            <consortium name="US DOE Joint Genome Institute"/>
            <person name="Lucas S."/>
            <person name="Han J."/>
            <person name="Lapidus A."/>
            <person name="Cheng J.-F."/>
            <person name="Goodwin L."/>
            <person name="Pitluck S."/>
            <person name="Peters L."/>
            <person name="Ovchinnikova G."/>
            <person name="Zhang X."/>
            <person name="Detter J.C."/>
            <person name="Han C."/>
            <person name="Tapia R."/>
            <person name="Land M."/>
            <person name="Hauser L."/>
            <person name="Kyrpides N."/>
            <person name="Ivanova N."/>
            <person name="Pagani I."/>
            <person name="Vogl K."/>
            <person name="Liu Z."/>
            <person name="Overmann J."/>
            <person name="Frigaard N.-U."/>
            <person name="Bryant D."/>
            <person name="Woyke T."/>
        </authorList>
    </citation>
    <scope>NUCLEOTIDE SEQUENCE [LARGE SCALE GENOMIC DNA]</scope>
    <source>
        <strain evidence="1 2">970</strain>
    </source>
</reference>
<protein>
    <submittedName>
        <fullName evidence="1">Uncharacterized protein</fullName>
    </submittedName>
</protein>
<dbReference type="AlphaFoldDB" id="H8Z8C8"/>
<name>H8Z8C8_9GAMM</name>
<dbReference type="STRING" id="631362.Thi970DRAFT_04850"/>
<evidence type="ECO:0000313" key="1">
    <source>
        <dbReference type="EMBL" id="EIC19333.1"/>
    </source>
</evidence>
<dbReference type="Proteomes" id="UP000002964">
    <property type="component" value="Unassembled WGS sequence"/>
</dbReference>